<dbReference type="PROSITE" id="PS50893">
    <property type="entry name" value="ABC_TRANSPORTER_2"/>
    <property type="match status" value="1"/>
</dbReference>
<dbReference type="EMBL" id="LN879430">
    <property type="protein sequence ID" value="CUH91821.1"/>
    <property type="molecule type" value="Genomic_DNA"/>
</dbReference>
<comment type="similarity">
    <text evidence="1">Belongs to the ABC transporter superfamily.</text>
</comment>
<dbReference type="Gene3D" id="3.40.50.300">
    <property type="entry name" value="P-loop containing nucleotide triphosphate hydrolases"/>
    <property type="match status" value="1"/>
</dbReference>
<sequence>MSYVLQTSNLTRYFGRKAAVNEVSLNVKKGDIYGLIGRNGAGKTTFIRLVAGLAKKNRGEIRLFESGDLNKQRRKIGTMIETPAIYPNLTAKQNLHYYCLLLGIDPVTAIEPMLSLVGLSEAGKKKAKHFSLGMKQRLAIAIALLGDPEFLMLDEPMNGLDPTGVREMRELILKLNKEKKITILISSHILGELSKIATYYGVINNGKLIDEFTLQELKEKCAKSLEISVDDAERAVEILRTNLGIFGDELIVLDSNTIRITKNLHRAALVNTELARNGVSILSSQMINHDMEDFFLKLIMKS</sequence>
<protein>
    <submittedName>
        <fullName evidence="6">Bacitracin transport ATP-binding protein BcrA</fullName>
    </submittedName>
</protein>
<dbReference type="GO" id="GO:0005524">
    <property type="term" value="F:ATP binding"/>
    <property type="evidence" value="ECO:0007669"/>
    <property type="project" value="UniProtKB-KW"/>
</dbReference>
<reference evidence="7" key="1">
    <citation type="submission" date="2015-09" db="EMBL/GenBank/DDBJ databases">
        <authorList>
            <person name="Wibberg D."/>
        </authorList>
    </citation>
    <scope>NUCLEOTIDE SEQUENCE [LARGE SCALE GENOMIC DNA]</scope>
    <source>
        <strain evidence="7">SD1D</strain>
    </source>
</reference>
<keyword evidence="2" id="KW-0813">Transport</keyword>
<dbReference type="AlphaFoldDB" id="A0A0K8J2E3"/>
<dbReference type="SMART" id="SM00382">
    <property type="entry name" value="AAA"/>
    <property type="match status" value="1"/>
</dbReference>
<dbReference type="InterPro" id="IPR003439">
    <property type="entry name" value="ABC_transporter-like_ATP-bd"/>
</dbReference>
<accession>A0A0K8J2E3</accession>
<dbReference type="Pfam" id="PF00005">
    <property type="entry name" value="ABC_tran"/>
    <property type="match status" value="1"/>
</dbReference>
<evidence type="ECO:0000256" key="3">
    <source>
        <dbReference type="ARBA" id="ARBA00022741"/>
    </source>
</evidence>
<organism evidence="6 7">
    <name type="scientific">Herbinix luporum</name>
    <dbReference type="NCBI Taxonomy" id="1679721"/>
    <lineage>
        <taxon>Bacteria</taxon>
        <taxon>Bacillati</taxon>
        <taxon>Bacillota</taxon>
        <taxon>Clostridia</taxon>
        <taxon>Lachnospirales</taxon>
        <taxon>Lachnospiraceae</taxon>
        <taxon>Herbinix</taxon>
    </lineage>
</organism>
<keyword evidence="3" id="KW-0547">Nucleotide-binding</keyword>
<name>A0A0K8J2E3_9FIRM</name>
<dbReference type="PANTHER" id="PTHR43335">
    <property type="entry name" value="ABC TRANSPORTER, ATP-BINDING PROTEIN"/>
    <property type="match status" value="1"/>
</dbReference>
<evidence type="ECO:0000256" key="4">
    <source>
        <dbReference type="ARBA" id="ARBA00022840"/>
    </source>
</evidence>
<evidence type="ECO:0000313" key="7">
    <source>
        <dbReference type="Proteomes" id="UP000196053"/>
    </source>
</evidence>
<evidence type="ECO:0000256" key="1">
    <source>
        <dbReference type="ARBA" id="ARBA00005417"/>
    </source>
</evidence>
<proteinExistence type="inferred from homology"/>
<dbReference type="GO" id="GO:0016887">
    <property type="term" value="F:ATP hydrolysis activity"/>
    <property type="evidence" value="ECO:0007669"/>
    <property type="project" value="InterPro"/>
</dbReference>
<evidence type="ECO:0000313" key="6">
    <source>
        <dbReference type="EMBL" id="CUH91821.1"/>
    </source>
</evidence>
<dbReference type="KEGG" id="hsd:SD1D_0268"/>
<dbReference type="OrthoDB" id="9809205at2"/>
<keyword evidence="7" id="KW-1185">Reference proteome</keyword>
<dbReference type="InterPro" id="IPR017871">
    <property type="entry name" value="ABC_transporter-like_CS"/>
</dbReference>
<dbReference type="PANTHER" id="PTHR43335:SF8">
    <property type="entry name" value="ABC TRANSPORTER, ATP-BINDING PROTEIN"/>
    <property type="match status" value="1"/>
</dbReference>
<dbReference type="InterPro" id="IPR003593">
    <property type="entry name" value="AAA+_ATPase"/>
</dbReference>
<evidence type="ECO:0000259" key="5">
    <source>
        <dbReference type="PROSITE" id="PS50893"/>
    </source>
</evidence>
<dbReference type="SUPFAM" id="SSF52540">
    <property type="entry name" value="P-loop containing nucleoside triphosphate hydrolases"/>
    <property type="match status" value="1"/>
</dbReference>
<dbReference type="RefSeq" id="WP_058257251.1">
    <property type="nucleotide sequence ID" value="NZ_DUPS01000044.1"/>
</dbReference>
<dbReference type="Proteomes" id="UP000196053">
    <property type="component" value="Chromosome I"/>
</dbReference>
<gene>
    <name evidence="6" type="primary">bcrA</name>
    <name evidence="6" type="ORF">SD1D_0268</name>
</gene>
<dbReference type="InterPro" id="IPR027417">
    <property type="entry name" value="P-loop_NTPase"/>
</dbReference>
<keyword evidence="4 6" id="KW-0067">ATP-binding</keyword>
<dbReference type="PROSITE" id="PS00211">
    <property type="entry name" value="ABC_TRANSPORTER_1"/>
    <property type="match status" value="1"/>
</dbReference>
<feature type="domain" description="ABC transporter" evidence="5">
    <location>
        <begin position="5"/>
        <end position="230"/>
    </location>
</feature>
<evidence type="ECO:0000256" key="2">
    <source>
        <dbReference type="ARBA" id="ARBA00022448"/>
    </source>
</evidence>